<dbReference type="InterPro" id="IPR021799">
    <property type="entry name" value="PIN-like_prokaryotic"/>
</dbReference>
<dbReference type="RefSeq" id="WP_209890335.1">
    <property type="nucleotide sequence ID" value="NZ_BAAAJV010000012.1"/>
</dbReference>
<gene>
    <name evidence="1" type="ORF">JOF44_001921</name>
</gene>
<dbReference type="EMBL" id="JAGIOC010000001">
    <property type="protein sequence ID" value="MBP2409018.1"/>
    <property type="molecule type" value="Genomic_DNA"/>
</dbReference>
<proteinExistence type="predicted"/>
<comment type="caution">
    <text evidence="1">The sequence shown here is derived from an EMBL/GenBank/DDBJ whole genome shotgun (WGS) entry which is preliminary data.</text>
</comment>
<dbReference type="Proteomes" id="UP000698222">
    <property type="component" value="Unassembled WGS sequence"/>
</dbReference>
<evidence type="ECO:0000313" key="1">
    <source>
        <dbReference type="EMBL" id="MBP2409018.1"/>
    </source>
</evidence>
<sequence>MDTSTFTHFWRAGHSHVLNELAPDGIILIPSEVNVEIEQGRALHPEIPPVRKVDWAELVVCDDDEQLTMLGVKADMGGSPTEHLGECAVIACAFGRGGIAILDERKAIEQAGLRDVSTHDSMWIVVHAYALLFDRDRDRAATVIDDLLATGMKLPIASGTSFMQWAYENGLLP</sequence>
<reference evidence="1 2" key="1">
    <citation type="submission" date="2021-03" db="EMBL/GenBank/DDBJ databases">
        <title>Sequencing the genomes of 1000 actinobacteria strains.</title>
        <authorList>
            <person name="Klenk H.-P."/>
        </authorList>
    </citation>
    <scope>NUCLEOTIDE SEQUENCE [LARGE SCALE GENOMIC DNA]</scope>
    <source>
        <strain evidence="1 2">DSM 14564</strain>
    </source>
</reference>
<evidence type="ECO:0000313" key="2">
    <source>
        <dbReference type="Proteomes" id="UP000698222"/>
    </source>
</evidence>
<accession>A0ABS4YMA0</accession>
<dbReference type="Pfam" id="PF11848">
    <property type="entry name" value="DUF3368"/>
    <property type="match status" value="1"/>
</dbReference>
<name>A0ABS4YMA0_9MICO</name>
<organism evidence="1 2">
    <name type="scientific">Brachybacterium fresconis</name>
    <dbReference type="NCBI Taxonomy" id="173363"/>
    <lineage>
        <taxon>Bacteria</taxon>
        <taxon>Bacillati</taxon>
        <taxon>Actinomycetota</taxon>
        <taxon>Actinomycetes</taxon>
        <taxon>Micrococcales</taxon>
        <taxon>Dermabacteraceae</taxon>
        <taxon>Brachybacterium</taxon>
    </lineage>
</organism>
<protein>
    <recommendedName>
        <fullName evidence="3">Nucleic acid-binding protein</fullName>
    </recommendedName>
</protein>
<evidence type="ECO:0008006" key="3">
    <source>
        <dbReference type="Google" id="ProtNLM"/>
    </source>
</evidence>
<keyword evidence="2" id="KW-1185">Reference proteome</keyword>